<gene>
    <name evidence="1" type="ORF">H2198_003686</name>
</gene>
<dbReference type="Proteomes" id="UP001172386">
    <property type="component" value="Unassembled WGS sequence"/>
</dbReference>
<keyword evidence="2" id="KW-1185">Reference proteome</keyword>
<reference evidence="1" key="1">
    <citation type="submission" date="2022-10" db="EMBL/GenBank/DDBJ databases">
        <title>Culturing micro-colonial fungi from biological soil crusts in the Mojave desert and describing Neophaeococcomyces mojavensis, and introducing the new genera and species Taxawa tesnikishii.</title>
        <authorList>
            <person name="Kurbessoian T."/>
            <person name="Stajich J.E."/>
        </authorList>
    </citation>
    <scope>NUCLEOTIDE SEQUENCE</scope>
    <source>
        <strain evidence="1">JES_112</strain>
    </source>
</reference>
<dbReference type="EMBL" id="JAPDRQ010000051">
    <property type="protein sequence ID" value="KAJ9658402.1"/>
    <property type="molecule type" value="Genomic_DNA"/>
</dbReference>
<organism evidence="1 2">
    <name type="scientific">Neophaeococcomyces mojaviensis</name>
    <dbReference type="NCBI Taxonomy" id="3383035"/>
    <lineage>
        <taxon>Eukaryota</taxon>
        <taxon>Fungi</taxon>
        <taxon>Dikarya</taxon>
        <taxon>Ascomycota</taxon>
        <taxon>Pezizomycotina</taxon>
        <taxon>Eurotiomycetes</taxon>
        <taxon>Chaetothyriomycetidae</taxon>
        <taxon>Chaetothyriales</taxon>
        <taxon>Chaetothyriales incertae sedis</taxon>
        <taxon>Neophaeococcomyces</taxon>
    </lineage>
</organism>
<evidence type="ECO:0000313" key="2">
    <source>
        <dbReference type="Proteomes" id="UP001172386"/>
    </source>
</evidence>
<evidence type="ECO:0000313" key="1">
    <source>
        <dbReference type="EMBL" id="KAJ9658402.1"/>
    </source>
</evidence>
<sequence>MNDSIVPDRRAVNAAYVLSMPGVPSGKACEGCRKQKKKCNEKNPCSRCVRLSLKCVGAGEQRYIFRIQSSSSDSSPPRAPPATYMKVSPYHSTPPAQSVLFLQKWDDMAKSLWIPTSSSNQLMASFVNTIQPSMDICYNLGWTYGSIYYDIPQRLGISKPLDTAIATLVSAHGEICRSEREISAITLVKYSEALSSLRICLNDPAEACKAETLCAVSVLLTCQNLIGTYNQQAVTHCEGAAQLLQARRFIYNPKDRLEHKLLFTLRGSLFFDGIFKDKVSRIYSSKEWQRLLENDIDFTTSEGQIMHCIAQIPDLVRRGRNSRQRSVADNNIAEEIRSRYEKLITVLEKVKASHDEVEPSSVQKEQSAVHSHAYYQRRYGTCLMFIILTNILLRAALMYTTDLGPEFSTSPSQGPVIDLNSMAALISEVNHYSECICVLASQAHQYRPLGASYIVMCLMVAYMGTDEPEKQNHIHLIIEEFRNDFPNQPKITKKALEWMRRRLQFENVDMTAYDGSLPHLA</sequence>
<name>A0ACC3AAQ2_9EURO</name>
<protein>
    <submittedName>
        <fullName evidence="1">Uncharacterized protein</fullName>
    </submittedName>
</protein>
<comment type="caution">
    <text evidence="1">The sequence shown here is derived from an EMBL/GenBank/DDBJ whole genome shotgun (WGS) entry which is preliminary data.</text>
</comment>
<accession>A0ACC3AAQ2</accession>
<proteinExistence type="predicted"/>